<feature type="region of interest" description="Disordered" evidence="1">
    <location>
        <begin position="1"/>
        <end position="38"/>
    </location>
</feature>
<evidence type="ECO:0000256" key="1">
    <source>
        <dbReference type="SAM" id="MobiDB-lite"/>
    </source>
</evidence>
<protein>
    <submittedName>
        <fullName evidence="2">Uncharacterized protein</fullName>
    </submittedName>
</protein>
<feature type="region of interest" description="Disordered" evidence="1">
    <location>
        <begin position="151"/>
        <end position="172"/>
    </location>
</feature>
<dbReference type="AlphaFoldDB" id="A0A6V8HCR6"/>
<keyword evidence="3" id="KW-1185">Reference proteome</keyword>
<proteinExistence type="predicted"/>
<feature type="compositionally biased region" description="Low complexity" evidence="1">
    <location>
        <begin position="156"/>
        <end position="172"/>
    </location>
</feature>
<name>A0A6V8HCR6_TALPI</name>
<reference evidence="3" key="1">
    <citation type="journal article" date="2015" name="Genome Announc.">
        <title>Draft genome sequence of Talaromyces cellulolyticus strain Y-94, a source of lignocellulosic biomass-degrading enzymes.</title>
        <authorList>
            <person name="Fujii T."/>
            <person name="Koike H."/>
            <person name="Sawayama S."/>
            <person name="Yano S."/>
            <person name="Inoue H."/>
        </authorList>
    </citation>
    <scope>NUCLEOTIDE SEQUENCE [LARGE SCALE GENOMIC DNA]</scope>
    <source>
        <strain evidence="3">Y-94</strain>
    </source>
</reference>
<organism evidence="2 3">
    <name type="scientific">Talaromyces pinophilus</name>
    <name type="common">Penicillium pinophilum</name>
    <dbReference type="NCBI Taxonomy" id="128442"/>
    <lineage>
        <taxon>Eukaryota</taxon>
        <taxon>Fungi</taxon>
        <taxon>Dikarya</taxon>
        <taxon>Ascomycota</taxon>
        <taxon>Pezizomycotina</taxon>
        <taxon>Eurotiomycetes</taxon>
        <taxon>Eurotiomycetidae</taxon>
        <taxon>Eurotiales</taxon>
        <taxon>Trichocomaceae</taxon>
        <taxon>Talaromyces</taxon>
        <taxon>Talaromyces sect. Talaromyces</taxon>
    </lineage>
</organism>
<evidence type="ECO:0000313" key="3">
    <source>
        <dbReference type="Proteomes" id="UP000053095"/>
    </source>
</evidence>
<dbReference type="Proteomes" id="UP000053095">
    <property type="component" value="Unassembled WGS sequence"/>
</dbReference>
<accession>A0A6V8HCR6</accession>
<comment type="caution">
    <text evidence="2">The sequence shown here is derived from an EMBL/GenBank/DDBJ whole genome shotgun (WGS) entry which is preliminary data.</text>
</comment>
<evidence type="ECO:0000313" key="2">
    <source>
        <dbReference type="EMBL" id="GAM39013.1"/>
    </source>
</evidence>
<gene>
    <name evidence="2" type="ORF">TCE0_034r10210</name>
</gene>
<sequence length="419" mass="46144">MGSLGDLDLDASPVQRSKEENQERAFVAASRRKDRSLDARLESANRASMLHKKRTGKALHITKEIVEKEAMYEEVDERYQEKRLTLLKAHTTQLEAQFHRHLMATMAMSRQQQQQQQQQARISPNGGIQKMRTPSIGSAVGYFENNHSMNIQTDAPISPTGSSSSLPSPTSPVFDMYGAASSSSSDTSPFAQTPSSGCYGPTPMACPQYVDTGLLSPSVSPRNSTYQQCMNTMQSMHMRSASMAQGATPGAVPYPRQRFASYPDAFALQPPQMVTPIQTVADINFRASSEPSSELSATPAPTVPVMTTMQENNGLLPSPALSPPLLSTDSSQDNTCGDNTQFSTQVAPPVQVQFNDADLFKQQPLLEAPENPDPDYNEFLNFATNMEDQWQCPMGNAPFEDFMNLENLDYELTQSGIYR</sequence>
<dbReference type="EMBL" id="DF933830">
    <property type="protein sequence ID" value="GAM39013.1"/>
    <property type="molecule type" value="Genomic_DNA"/>
</dbReference>